<proteinExistence type="predicted"/>
<dbReference type="EMBL" id="JACSIT010000139">
    <property type="protein sequence ID" value="MBC6995556.1"/>
    <property type="molecule type" value="Genomic_DNA"/>
</dbReference>
<organism evidence="1 2">
    <name type="scientific">Neolewinella lacunae</name>
    <dbReference type="NCBI Taxonomy" id="1517758"/>
    <lineage>
        <taxon>Bacteria</taxon>
        <taxon>Pseudomonadati</taxon>
        <taxon>Bacteroidota</taxon>
        <taxon>Saprospiria</taxon>
        <taxon>Saprospirales</taxon>
        <taxon>Lewinellaceae</taxon>
        <taxon>Neolewinella</taxon>
    </lineage>
</organism>
<comment type="caution">
    <text evidence="1">The sequence shown here is derived from an EMBL/GenBank/DDBJ whole genome shotgun (WGS) entry which is preliminary data.</text>
</comment>
<reference evidence="1" key="1">
    <citation type="submission" date="2020-08" db="EMBL/GenBank/DDBJ databases">
        <title>Lewinella bacteria from marine environments.</title>
        <authorList>
            <person name="Zhong Y."/>
        </authorList>
    </citation>
    <scope>NUCLEOTIDE SEQUENCE</scope>
    <source>
        <strain evidence="1">KCTC 42187</strain>
    </source>
</reference>
<keyword evidence="2" id="KW-1185">Reference proteome</keyword>
<evidence type="ECO:0000313" key="1">
    <source>
        <dbReference type="EMBL" id="MBC6995556.1"/>
    </source>
</evidence>
<sequence>MDEKLSAIAARHTFTDPVAFVTAYYPGDPPSGIDRPLTKIQAYQLLQLVAEIAASEDEDVAKAYSAELQQAQATTRNLSDLDWPQLIEQYGDALEFLGDTGKTFLLWYLYKKKNEGKISKSKTPGWCALYKTITGDECDD</sequence>
<gene>
    <name evidence="1" type="ORF">H9S92_15410</name>
</gene>
<name>A0A923PMQ7_9BACT</name>
<dbReference type="RefSeq" id="WP_187467588.1">
    <property type="nucleotide sequence ID" value="NZ_JACSIT010000139.1"/>
</dbReference>
<evidence type="ECO:0000313" key="2">
    <source>
        <dbReference type="Proteomes" id="UP000650081"/>
    </source>
</evidence>
<protein>
    <submittedName>
        <fullName evidence="1">Uncharacterized protein</fullName>
    </submittedName>
</protein>
<dbReference type="AlphaFoldDB" id="A0A923PMQ7"/>
<dbReference type="Proteomes" id="UP000650081">
    <property type="component" value="Unassembled WGS sequence"/>
</dbReference>
<accession>A0A923PMQ7</accession>